<keyword evidence="4" id="KW-1185">Reference proteome</keyword>
<accession>A0A7W7D0L5</accession>
<dbReference type="InterPro" id="IPR002909">
    <property type="entry name" value="IPT_dom"/>
</dbReference>
<feature type="domain" description="IPT/TIG" evidence="2">
    <location>
        <begin position="182"/>
        <end position="255"/>
    </location>
</feature>
<gene>
    <name evidence="3" type="ORF">BKA14_008200</name>
</gene>
<dbReference type="GO" id="GO:0005975">
    <property type="term" value="P:carbohydrate metabolic process"/>
    <property type="evidence" value="ECO:0007669"/>
    <property type="project" value="UniProtKB-ARBA"/>
</dbReference>
<dbReference type="InterPro" id="IPR013783">
    <property type="entry name" value="Ig-like_fold"/>
</dbReference>
<organism evidence="3 4">
    <name type="scientific">Paractinoplanes abujensis</name>
    <dbReference type="NCBI Taxonomy" id="882441"/>
    <lineage>
        <taxon>Bacteria</taxon>
        <taxon>Bacillati</taxon>
        <taxon>Actinomycetota</taxon>
        <taxon>Actinomycetes</taxon>
        <taxon>Micromonosporales</taxon>
        <taxon>Micromonosporaceae</taxon>
        <taxon>Paractinoplanes</taxon>
    </lineage>
</organism>
<evidence type="ECO:0000259" key="2">
    <source>
        <dbReference type="Pfam" id="PF01833"/>
    </source>
</evidence>
<evidence type="ECO:0000313" key="4">
    <source>
        <dbReference type="Proteomes" id="UP000542742"/>
    </source>
</evidence>
<dbReference type="Pfam" id="PF01833">
    <property type="entry name" value="TIG"/>
    <property type="match status" value="1"/>
</dbReference>
<feature type="signal peptide" evidence="1">
    <location>
        <begin position="1"/>
        <end position="32"/>
    </location>
</feature>
<evidence type="ECO:0000256" key="1">
    <source>
        <dbReference type="SAM" id="SignalP"/>
    </source>
</evidence>
<protein>
    <recommendedName>
        <fullName evidence="2">IPT/TIG domain-containing protein</fullName>
    </recommendedName>
</protein>
<dbReference type="RefSeq" id="WP_184956104.1">
    <property type="nucleotide sequence ID" value="NZ_BOMC01000025.1"/>
</dbReference>
<evidence type="ECO:0000313" key="3">
    <source>
        <dbReference type="EMBL" id="MBB4698052.1"/>
    </source>
</evidence>
<comment type="caution">
    <text evidence="3">The sequence shown here is derived from an EMBL/GenBank/DDBJ whole genome shotgun (WGS) entry which is preliminary data.</text>
</comment>
<feature type="chain" id="PRO_5030961506" description="IPT/TIG domain-containing protein" evidence="1">
    <location>
        <begin position="33"/>
        <end position="411"/>
    </location>
</feature>
<keyword evidence="1" id="KW-0732">Signal</keyword>
<sequence length="411" mass="39980">MTSRTARLAGGGVAFVTLTALMLAASTLPASAAALPMTLSSVTGPSGGGSTVLGSVTATSSVPIPFPAGTQPTVQFQYAACSASAQPVTQIAGTGTTLTAGVLTVDPATVKRVTTTKVLFQVPSGPYPAQDADGNPSTVNPGGLVLVGAQTSARWNVCVYDSGSTTASTLLATSSYTVAVPPTITSIIPASSPAGGGQLITVNGTGFTAAGTTVSIDGVALTDVRVAANGLSLSATTGPHAAASGLALTVSTPGGPVSSLNPDNDDTTADAPIPFAYSNGIVIAPNTAVSGSAVTLDVGGAGFSQLTFDQGGTPTSGQAHVFLVKDAYDPAANRGVAECVVLSVISDNELVCSLDLSADQLNPSDSSTVAGVPVAEGAYIVTVVASGDPAAGSTAKPTIVSSGATFTVGPY</sequence>
<dbReference type="EMBL" id="JACHMF010000001">
    <property type="protein sequence ID" value="MBB4698052.1"/>
    <property type="molecule type" value="Genomic_DNA"/>
</dbReference>
<dbReference type="Gene3D" id="2.60.40.10">
    <property type="entry name" value="Immunoglobulins"/>
    <property type="match status" value="1"/>
</dbReference>
<dbReference type="SUPFAM" id="SSF81296">
    <property type="entry name" value="E set domains"/>
    <property type="match status" value="1"/>
</dbReference>
<dbReference type="InterPro" id="IPR014756">
    <property type="entry name" value="Ig_E-set"/>
</dbReference>
<name>A0A7W7D0L5_9ACTN</name>
<proteinExistence type="predicted"/>
<dbReference type="Proteomes" id="UP000542742">
    <property type="component" value="Unassembled WGS sequence"/>
</dbReference>
<dbReference type="CDD" id="cd00603">
    <property type="entry name" value="IPT_PCSR"/>
    <property type="match status" value="1"/>
</dbReference>
<dbReference type="AlphaFoldDB" id="A0A7W7D0L5"/>
<reference evidence="3 4" key="1">
    <citation type="submission" date="2020-08" db="EMBL/GenBank/DDBJ databases">
        <title>Sequencing the genomes of 1000 actinobacteria strains.</title>
        <authorList>
            <person name="Klenk H.-P."/>
        </authorList>
    </citation>
    <scope>NUCLEOTIDE SEQUENCE [LARGE SCALE GENOMIC DNA]</scope>
    <source>
        <strain evidence="3 4">DSM 45518</strain>
    </source>
</reference>